<dbReference type="PIRSF" id="PIRSF013674">
    <property type="entry name" value="PXMP4"/>
    <property type="match status" value="1"/>
</dbReference>
<evidence type="ECO:0000313" key="1">
    <source>
        <dbReference type="EMBL" id="CED84741.1"/>
    </source>
</evidence>
<dbReference type="InterPro" id="IPR019531">
    <property type="entry name" value="Pmp4"/>
</dbReference>
<proteinExistence type="predicted"/>
<name>A0A0F7STB6_PHARH</name>
<dbReference type="PANTHER" id="PTHR15460">
    <property type="entry name" value="PEROXISOMAL MEMBRANE PROTEIN 4"/>
    <property type="match status" value="1"/>
</dbReference>
<reference evidence="1" key="1">
    <citation type="submission" date="2014-08" db="EMBL/GenBank/DDBJ databases">
        <authorList>
            <person name="Sharma Rahul"/>
            <person name="Thines Marco"/>
        </authorList>
    </citation>
    <scope>NUCLEOTIDE SEQUENCE</scope>
</reference>
<dbReference type="PANTHER" id="PTHR15460:SF3">
    <property type="entry name" value="PEROXISOMAL MEMBRANE PROTEIN 4"/>
    <property type="match status" value="1"/>
</dbReference>
<dbReference type="AlphaFoldDB" id="A0A0F7STB6"/>
<dbReference type="GO" id="GO:0005778">
    <property type="term" value="C:peroxisomal membrane"/>
    <property type="evidence" value="ECO:0007669"/>
    <property type="project" value="TreeGrafter"/>
</dbReference>
<sequence>MDAINTFVANPSYKDYLAILKGARNGLVYGAKIRFPHALVMTLLFHRGDTKAKANFVYKATKQHALNLAKFVTIYKTLMLIQKKFNGGKERNLDTFLSGLMGGYIVFGERNAVNEQIVLYVSSRVLASFLPRIYQAPSHPIDTAAPTTIQPIPPAPLPFSLFASVAWGLVMYIFRHNGETLQAGMVNSMTYLYRDSDTWSDLRSLLWHNK</sequence>
<dbReference type="Pfam" id="PF02466">
    <property type="entry name" value="Tim17"/>
    <property type="match status" value="1"/>
</dbReference>
<accession>A0A0F7STB6</accession>
<dbReference type="EMBL" id="LN483166">
    <property type="protein sequence ID" value="CED84741.1"/>
    <property type="molecule type" value="Genomic_DNA"/>
</dbReference>
<organism evidence="1">
    <name type="scientific">Phaffia rhodozyma</name>
    <name type="common">Yeast</name>
    <name type="synonym">Xanthophyllomyces dendrorhous</name>
    <dbReference type="NCBI Taxonomy" id="264483"/>
    <lineage>
        <taxon>Eukaryota</taxon>
        <taxon>Fungi</taxon>
        <taxon>Dikarya</taxon>
        <taxon>Basidiomycota</taxon>
        <taxon>Agaricomycotina</taxon>
        <taxon>Tremellomycetes</taxon>
        <taxon>Cystofilobasidiales</taxon>
        <taxon>Mrakiaceae</taxon>
        <taxon>Phaffia</taxon>
    </lineage>
</organism>
<protein>
    <submittedName>
        <fullName evidence="1">Peroxisomal membrane protein 4</fullName>
    </submittedName>
</protein>